<dbReference type="KEGG" id="sap:Sulac_1131"/>
<feature type="transmembrane region" description="Helical" evidence="1">
    <location>
        <begin position="108"/>
        <end position="133"/>
    </location>
</feature>
<evidence type="ECO:0000256" key="1">
    <source>
        <dbReference type="SAM" id="Phobius"/>
    </source>
</evidence>
<feature type="transmembrane region" description="Helical" evidence="1">
    <location>
        <begin position="43"/>
        <end position="64"/>
    </location>
</feature>
<name>G8TUI4_SULAD</name>
<dbReference type="HOGENOM" id="CLU_2060210_0_0_9"/>
<organism evidence="2 3">
    <name type="scientific">Sulfobacillus acidophilus (strain ATCC 700253 / DSM 10332 / NAL)</name>
    <dbReference type="NCBI Taxonomy" id="679936"/>
    <lineage>
        <taxon>Bacteria</taxon>
        <taxon>Bacillati</taxon>
        <taxon>Bacillota</taxon>
        <taxon>Clostridia</taxon>
        <taxon>Eubacteriales</taxon>
        <taxon>Clostridiales Family XVII. Incertae Sedis</taxon>
        <taxon>Sulfobacillus</taxon>
    </lineage>
</organism>
<keyword evidence="1" id="KW-1133">Transmembrane helix</keyword>
<evidence type="ECO:0000313" key="3">
    <source>
        <dbReference type="Proteomes" id="UP000005439"/>
    </source>
</evidence>
<keyword evidence="1" id="KW-0472">Membrane</keyword>
<keyword evidence="3" id="KW-1185">Reference proteome</keyword>
<feature type="transmembrane region" description="Helical" evidence="1">
    <location>
        <begin position="76"/>
        <end position="96"/>
    </location>
</feature>
<reference evidence="2 3" key="2">
    <citation type="journal article" date="2012" name="Stand. Genomic Sci.">
        <title>Complete genome sequence of the moderately thermophilic mineral-sulfide-oxidizing firmicute Sulfobacillus acidophilus type strain (NAL(T)).</title>
        <authorList>
            <person name="Anderson I."/>
            <person name="Chertkov O."/>
            <person name="Chen A."/>
            <person name="Saunders E."/>
            <person name="Lapidus A."/>
            <person name="Nolan M."/>
            <person name="Lucas S."/>
            <person name="Hammon N."/>
            <person name="Deshpande S."/>
            <person name="Cheng J.F."/>
            <person name="Han C."/>
            <person name="Tapia R."/>
            <person name="Goodwin L.A."/>
            <person name="Pitluck S."/>
            <person name="Liolios K."/>
            <person name="Pagani I."/>
            <person name="Ivanova N."/>
            <person name="Mikhailova N."/>
            <person name="Pati A."/>
            <person name="Palaniappan K."/>
            <person name="Land M."/>
            <person name="Pan C."/>
            <person name="Rohde M."/>
            <person name="Pukall R."/>
            <person name="Goker M."/>
            <person name="Detter J.C."/>
            <person name="Woyke T."/>
            <person name="Bristow J."/>
            <person name="Eisen J.A."/>
            <person name="Markowitz V."/>
            <person name="Hugenholtz P."/>
            <person name="Kyrpides N.C."/>
            <person name="Klenk H.P."/>
            <person name="Mavromatis K."/>
        </authorList>
    </citation>
    <scope>NUCLEOTIDE SEQUENCE [LARGE SCALE GENOMIC DNA]</scope>
    <source>
        <strain evidence="3">ATCC 700253 / DSM 10332 / NAL</strain>
    </source>
</reference>
<reference evidence="3" key="1">
    <citation type="submission" date="2011-12" db="EMBL/GenBank/DDBJ databases">
        <title>The complete genome of chromosome of Sulfobacillus acidophilus DSM 10332.</title>
        <authorList>
            <person name="Lucas S."/>
            <person name="Han J."/>
            <person name="Lapidus A."/>
            <person name="Bruce D."/>
            <person name="Goodwin L."/>
            <person name="Pitluck S."/>
            <person name="Peters L."/>
            <person name="Kyrpides N."/>
            <person name="Mavromatis K."/>
            <person name="Ivanova N."/>
            <person name="Mikhailova N."/>
            <person name="Chertkov O."/>
            <person name="Saunders E."/>
            <person name="Detter J.C."/>
            <person name="Tapia R."/>
            <person name="Han C."/>
            <person name="Land M."/>
            <person name="Hauser L."/>
            <person name="Markowitz V."/>
            <person name="Cheng J.-F."/>
            <person name="Hugenholtz P."/>
            <person name="Woyke T."/>
            <person name="Wu D."/>
            <person name="Pukall R."/>
            <person name="Gehrich-Schroeter G."/>
            <person name="Schneider S."/>
            <person name="Klenk H.-P."/>
            <person name="Eisen J.A."/>
        </authorList>
    </citation>
    <scope>NUCLEOTIDE SEQUENCE [LARGE SCALE GENOMIC DNA]</scope>
    <source>
        <strain evidence="3">ATCC 700253 / DSM 10332 / NAL</strain>
    </source>
</reference>
<keyword evidence="1" id="KW-0812">Transmembrane</keyword>
<dbReference type="EMBL" id="CP003179">
    <property type="protein sequence ID" value="AEW04631.1"/>
    <property type="molecule type" value="Genomic_DNA"/>
</dbReference>
<protein>
    <submittedName>
        <fullName evidence="2">Uncharacterized protein</fullName>
    </submittedName>
</protein>
<feature type="transmembrane region" description="Helical" evidence="1">
    <location>
        <begin position="20"/>
        <end position="37"/>
    </location>
</feature>
<dbReference type="Proteomes" id="UP000005439">
    <property type="component" value="Chromosome"/>
</dbReference>
<dbReference type="STRING" id="679936.Sulac_1131"/>
<dbReference type="PATRIC" id="fig|679936.5.peg.1191"/>
<accession>G8TUI4</accession>
<proteinExistence type="predicted"/>
<sequence>MNVRPWVHQIWTHPLGRAGGLLGLSLGMALIPVPVISQSAIRAWGYLFILSQGSVMAVWASWHIIQALQGQTSREWIGVVWFGMFAGFALAGWPSIPHDGSYWSHLPWASLAFWVSGLTEFLGAWAFWLAIWFGAAWGWQELIQGF</sequence>
<evidence type="ECO:0000313" key="2">
    <source>
        <dbReference type="EMBL" id="AEW04631.1"/>
    </source>
</evidence>
<dbReference type="AlphaFoldDB" id="G8TUI4"/>
<gene>
    <name evidence="2" type="ordered locus">Sulac_1131</name>
</gene>